<proteinExistence type="predicted"/>
<evidence type="ECO:0000259" key="3">
    <source>
        <dbReference type="Pfam" id="PF14215"/>
    </source>
</evidence>
<evidence type="ECO:0000256" key="2">
    <source>
        <dbReference type="ARBA" id="ARBA00023163"/>
    </source>
</evidence>
<keyword evidence="1" id="KW-0805">Transcription regulation</keyword>
<dbReference type="EMBL" id="JAMQYH010000004">
    <property type="protein sequence ID" value="KAJ1688605.1"/>
    <property type="molecule type" value="Genomic_DNA"/>
</dbReference>
<dbReference type="AlphaFoldDB" id="A0A9Q0HKA0"/>
<dbReference type="GO" id="GO:0046983">
    <property type="term" value="F:protein dimerization activity"/>
    <property type="evidence" value="ECO:0007669"/>
    <property type="project" value="InterPro"/>
</dbReference>
<keyword evidence="6" id="KW-1185">Reference proteome</keyword>
<dbReference type="OrthoDB" id="778365at2759"/>
<protein>
    <recommendedName>
        <fullName evidence="7">BHLH domain-containing protein</fullName>
    </recommendedName>
</protein>
<evidence type="ECO:0000259" key="4">
    <source>
        <dbReference type="Pfam" id="PF23176"/>
    </source>
</evidence>
<dbReference type="InterPro" id="IPR043561">
    <property type="entry name" value="LHW-like"/>
</dbReference>
<dbReference type="Pfam" id="PF23176">
    <property type="entry name" value="bHLH_LHW"/>
    <property type="match status" value="1"/>
</dbReference>
<dbReference type="Proteomes" id="UP001151287">
    <property type="component" value="Unassembled WGS sequence"/>
</dbReference>
<evidence type="ECO:0000313" key="6">
    <source>
        <dbReference type="Proteomes" id="UP001151287"/>
    </source>
</evidence>
<evidence type="ECO:0000256" key="1">
    <source>
        <dbReference type="ARBA" id="ARBA00023015"/>
    </source>
</evidence>
<organism evidence="5 6">
    <name type="scientific">Rhynchospora breviuscula</name>
    <dbReference type="NCBI Taxonomy" id="2022672"/>
    <lineage>
        <taxon>Eukaryota</taxon>
        <taxon>Viridiplantae</taxon>
        <taxon>Streptophyta</taxon>
        <taxon>Embryophyta</taxon>
        <taxon>Tracheophyta</taxon>
        <taxon>Spermatophyta</taxon>
        <taxon>Magnoliopsida</taxon>
        <taxon>Liliopsida</taxon>
        <taxon>Poales</taxon>
        <taxon>Cyperaceae</taxon>
        <taxon>Cyperoideae</taxon>
        <taxon>Rhynchosporeae</taxon>
        <taxon>Rhynchospora</taxon>
    </lineage>
</organism>
<dbReference type="GO" id="GO:0003700">
    <property type="term" value="F:DNA-binding transcription factor activity"/>
    <property type="evidence" value="ECO:0007669"/>
    <property type="project" value="InterPro"/>
</dbReference>
<sequence>MDYCANVSLQDVLKDLCCGTPWKYAIYWRLNSGPHQILAWYDGYVDRTKPQIGLIDFEDGNSVCSVEKIFADMSHQCFSVGEGIIGEVAVVGNHKWIFPENCELDLSYKPHFQLPENWQQQFSAGIKTILLVPIGNVGVLQLGSLYMVCEDHKLVAKIKDLFAELYEVLDNAKYVQSHYFNEEISSSNCLPDDSYHLPFYTNPSHFPLVQNMQLQTFDHNAKHFVWDSLSVTTEEPSFQDGSSIISNLTFTPAFGTHEVGSCRSEKISGLLLETAMPNGNMLGNSFDEILTGLTKETGAEHLLEDIITSHDSSEPKQSFNPVATFSNLYLPENQTEQVQMPSPLPSSEYVLFDSTDCWSANKMTNMCNPGMLNQIPNSRKVRQDVQKKRPRDRQLIQNRIKELRELIPDGSSCSIDTLLERTVKHMVFLECVSQQAEKLKRTESLMVKRAERDDIKCRSQFSGEMGRFQKDNKADVGPLIVEDLDQPGNVLVEMLCMEYDTFLEIANIMKGLQLPILEGVLESRCGELWAHFVIEVTRGFHRTNIVWPLVQLLQQSSQFHAKKF</sequence>
<dbReference type="InterPro" id="IPR025610">
    <property type="entry name" value="MYC/MYB_N"/>
</dbReference>
<feature type="domain" description="Transcription factor MYC/MYB N-terminal" evidence="3">
    <location>
        <begin position="9"/>
        <end position="162"/>
    </location>
</feature>
<name>A0A9Q0HKA0_9POAL</name>
<gene>
    <name evidence="5" type="ORF">LUZ63_012760</name>
</gene>
<keyword evidence="2" id="KW-0804">Transcription</keyword>
<dbReference type="PANTHER" id="PTHR46196">
    <property type="entry name" value="TRANSCRIPTION FACTOR BHLH155-LIKE ISOFORM X1-RELATED"/>
    <property type="match status" value="1"/>
</dbReference>
<comment type="caution">
    <text evidence="5">The sequence shown here is derived from an EMBL/GenBank/DDBJ whole genome shotgun (WGS) entry which is preliminary data.</text>
</comment>
<evidence type="ECO:0008006" key="7">
    <source>
        <dbReference type="Google" id="ProtNLM"/>
    </source>
</evidence>
<dbReference type="Pfam" id="PF14215">
    <property type="entry name" value="bHLH-MYC_N"/>
    <property type="match status" value="1"/>
</dbReference>
<feature type="domain" description="BHLH" evidence="4">
    <location>
        <begin position="388"/>
        <end position="442"/>
    </location>
</feature>
<reference evidence="5" key="1">
    <citation type="journal article" date="2022" name="Cell">
        <title>Repeat-based holocentromeres influence genome architecture and karyotype evolution.</title>
        <authorList>
            <person name="Hofstatter P.G."/>
            <person name="Thangavel G."/>
            <person name="Lux T."/>
            <person name="Neumann P."/>
            <person name="Vondrak T."/>
            <person name="Novak P."/>
            <person name="Zhang M."/>
            <person name="Costa L."/>
            <person name="Castellani M."/>
            <person name="Scott A."/>
            <person name="Toegelov H."/>
            <person name="Fuchs J."/>
            <person name="Mata-Sucre Y."/>
            <person name="Dias Y."/>
            <person name="Vanzela A.L.L."/>
            <person name="Huettel B."/>
            <person name="Almeida C.C.S."/>
            <person name="Simkova H."/>
            <person name="Souza G."/>
            <person name="Pedrosa-Harand A."/>
            <person name="Macas J."/>
            <person name="Mayer K.F.X."/>
            <person name="Houben A."/>
            <person name="Marques A."/>
        </authorList>
    </citation>
    <scope>NUCLEOTIDE SEQUENCE</scope>
    <source>
        <strain evidence="5">RhyBre1mFocal</strain>
    </source>
</reference>
<evidence type="ECO:0000313" key="5">
    <source>
        <dbReference type="EMBL" id="KAJ1688605.1"/>
    </source>
</evidence>
<accession>A0A9Q0HKA0</accession>
<dbReference type="InterPro" id="IPR011598">
    <property type="entry name" value="bHLH_dom"/>
</dbReference>
<dbReference type="PANTHER" id="PTHR46196:SF3">
    <property type="entry name" value="TRANSCRIPTION FACTOR LHW-LIKE ISOFORM X1"/>
    <property type="match status" value="1"/>
</dbReference>